<feature type="domain" description="Spaetzle" evidence="5">
    <location>
        <begin position="217"/>
        <end position="310"/>
    </location>
</feature>
<evidence type="ECO:0000313" key="7">
    <source>
        <dbReference type="RefSeq" id="XP_052749267.1"/>
    </source>
</evidence>
<evidence type="ECO:0000259" key="5">
    <source>
        <dbReference type="Pfam" id="PF16077"/>
    </source>
</evidence>
<dbReference type="Pfam" id="PF16077">
    <property type="entry name" value="Spaetzle"/>
    <property type="match status" value="1"/>
</dbReference>
<gene>
    <name evidence="7" type="primary">LOC113513204</name>
</gene>
<evidence type="ECO:0000256" key="1">
    <source>
        <dbReference type="ARBA" id="ARBA00022729"/>
    </source>
</evidence>
<sequence>MFFKSIMYWIIQCLVWISLTSTPAFTYNDYIEYQTSSENRNEYSRDPVRTEQISIGNRRSYERVTERYLEGSNERSHMSERSIPLNHKRVNEQNNRRTSTVDEGYRRNSNSSLKIVNDLAKPYPIVSNRRAQEDSKPSLRDSVVFPGPTSRAPLFRPQISDDNCLKHGICESIPNYPTERVAAILKELENSKYRFNVDILDTPEIVQRIGSPDQMMELCNSEEKVVYPEAAYDDKWYIIINQKKTPRQGFRVEICRPANVPCSSIIYVDESTYNATCIQKHQYRQMAALDESGNLIEKEFKIPSCCSCAISAKKPGKH</sequence>
<keyword evidence="3" id="KW-0325">Glycoprotein</keyword>
<dbReference type="InterPro" id="IPR032104">
    <property type="entry name" value="Spaetzle"/>
</dbReference>
<evidence type="ECO:0000256" key="3">
    <source>
        <dbReference type="ARBA" id="ARBA00023180"/>
    </source>
</evidence>
<dbReference type="InterPro" id="IPR029034">
    <property type="entry name" value="Cystine-knot_cytokine"/>
</dbReference>
<organism evidence="6 7">
    <name type="scientific">Galleria mellonella</name>
    <name type="common">Greater wax moth</name>
    <dbReference type="NCBI Taxonomy" id="7137"/>
    <lineage>
        <taxon>Eukaryota</taxon>
        <taxon>Metazoa</taxon>
        <taxon>Ecdysozoa</taxon>
        <taxon>Arthropoda</taxon>
        <taxon>Hexapoda</taxon>
        <taxon>Insecta</taxon>
        <taxon>Pterygota</taxon>
        <taxon>Neoptera</taxon>
        <taxon>Endopterygota</taxon>
        <taxon>Lepidoptera</taxon>
        <taxon>Glossata</taxon>
        <taxon>Ditrysia</taxon>
        <taxon>Pyraloidea</taxon>
        <taxon>Pyralidae</taxon>
        <taxon>Galleriinae</taxon>
        <taxon>Galleria</taxon>
    </lineage>
</organism>
<dbReference type="PANTHER" id="PTHR23199">
    <property type="entry name" value="NEUROTROPHIN 1-RELATED"/>
    <property type="match status" value="1"/>
</dbReference>
<dbReference type="PANTHER" id="PTHR23199:SF12">
    <property type="entry name" value="NEUROTROPHIN 1-RELATED"/>
    <property type="match status" value="1"/>
</dbReference>
<dbReference type="Gene3D" id="2.10.90.10">
    <property type="entry name" value="Cystine-knot cytokines"/>
    <property type="match status" value="1"/>
</dbReference>
<dbReference type="SUPFAM" id="SSF57501">
    <property type="entry name" value="Cystine-knot cytokines"/>
    <property type="match status" value="1"/>
</dbReference>
<keyword evidence="6" id="KW-1185">Reference proteome</keyword>
<feature type="chain" id="PRO_5046450950" evidence="4">
    <location>
        <begin position="27"/>
        <end position="318"/>
    </location>
</feature>
<feature type="signal peptide" evidence="4">
    <location>
        <begin position="1"/>
        <end position="26"/>
    </location>
</feature>
<protein>
    <submittedName>
        <fullName evidence="7">Protein spaetzle isoform X1</fullName>
    </submittedName>
</protein>
<evidence type="ECO:0000256" key="4">
    <source>
        <dbReference type="SAM" id="SignalP"/>
    </source>
</evidence>
<proteinExistence type="predicted"/>
<keyword evidence="2" id="KW-1015">Disulfide bond</keyword>
<dbReference type="GeneID" id="113513204"/>
<evidence type="ECO:0000313" key="6">
    <source>
        <dbReference type="Proteomes" id="UP001652740"/>
    </source>
</evidence>
<dbReference type="Proteomes" id="UP001652740">
    <property type="component" value="Unplaced"/>
</dbReference>
<accession>A0ABM3MDG8</accession>
<evidence type="ECO:0000256" key="2">
    <source>
        <dbReference type="ARBA" id="ARBA00023157"/>
    </source>
</evidence>
<dbReference type="RefSeq" id="XP_052749267.1">
    <property type="nucleotide sequence ID" value="XM_052893307.1"/>
</dbReference>
<dbReference type="InterPro" id="IPR052444">
    <property type="entry name" value="Spz/Toll_ligand-like"/>
</dbReference>
<keyword evidence="1 4" id="KW-0732">Signal</keyword>
<name>A0ABM3MDG8_GALME</name>
<reference evidence="7" key="1">
    <citation type="submission" date="2025-08" db="UniProtKB">
        <authorList>
            <consortium name="RefSeq"/>
        </authorList>
    </citation>
    <scope>IDENTIFICATION</scope>
    <source>
        <tissue evidence="7">Whole larvae</tissue>
    </source>
</reference>